<dbReference type="InterPro" id="IPR006710">
    <property type="entry name" value="Glyco_hydro_43"/>
</dbReference>
<dbReference type="RefSeq" id="WP_022301735.1">
    <property type="nucleotide sequence ID" value="NZ_CABMFH010000006.1"/>
</dbReference>
<evidence type="ECO:0000313" key="7">
    <source>
        <dbReference type="EMBL" id="CUO94341.1"/>
    </source>
</evidence>
<dbReference type="PANTHER" id="PTHR22925:SF3">
    <property type="entry name" value="GLYCOSYL HYDROLASE FAMILY PROTEIN 43"/>
    <property type="match status" value="1"/>
</dbReference>
<dbReference type="InterPro" id="IPR000772">
    <property type="entry name" value="Ricin_B_lectin"/>
</dbReference>
<dbReference type="Pfam" id="PF04616">
    <property type="entry name" value="Glyco_hydro_43"/>
    <property type="match status" value="1"/>
</dbReference>
<dbReference type="GO" id="GO:0005975">
    <property type="term" value="P:carbohydrate metabolic process"/>
    <property type="evidence" value="ECO:0007669"/>
    <property type="project" value="InterPro"/>
</dbReference>
<comment type="similarity">
    <text evidence="1 4">Belongs to the glycosyl hydrolase 43 family.</text>
</comment>
<dbReference type="Pfam" id="PF14200">
    <property type="entry name" value="RicinB_lectin_2"/>
    <property type="match status" value="1"/>
</dbReference>
<keyword evidence="2 4" id="KW-0378">Hydrolase</keyword>
<evidence type="ECO:0000259" key="6">
    <source>
        <dbReference type="Pfam" id="PF14200"/>
    </source>
</evidence>
<dbReference type="InterPro" id="IPR035992">
    <property type="entry name" value="Ricin_B-like_lectins"/>
</dbReference>
<evidence type="ECO:0000256" key="1">
    <source>
        <dbReference type="ARBA" id="ARBA00009865"/>
    </source>
</evidence>
<feature type="signal peptide" evidence="5">
    <location>
        <begin position="1"/>
        <end position="18"/>
    </location>
</feature>
<dbReference type="SUPFAM" id="SSF75005">
    <property type="entry name" value="Arabinanase/levansucrase/invertase"/>
    <property type="match status" value="1"/>
</dbReference>
<keyword evidence="3 4" id="KW-0326">Glycosidase</keyword>
<organism evidence="7 10">
    <name type="scientific">Bacteroides faecis</name>
    <dbReference type="NCBI Taxonomy" id="674529"/>
    <lineage>
        <taxon>Bacteria</taxon>
        <taxon>Pseudomonadati</taxon>
        <taxon>Bacteroidota</taxon>
        <taxon>Bacteroidia</taxon>
        <taxon>Bacteroidales</taxon>
        <taxon>Bacteroidaceae</taxon>
        <taxon>Bacteroides</taxon>
    </lineage>
</organism>
<evidence type="ECO:0000313" key="9">
    <source>
        <dbReference type="EMBL" id="UVQ72508.1"/>
    </source>
</evidence>
<dbReference type="Gene3D" id="2.115.10.20">
    <property type="entry name" value="Glycosyl hydrolase domain, family 43"/>
    <property type="match status" value="1"/>
</dbReference>
<dbReference type="Proteomes" id="UP000095606">
    <property type="component" value="Unassembled WGS sequence"/>
</dbReference>
<dbReference type="PANTHER" id="PTHR22925">
    <property type="entry name" value="GLYCOSYL HYDROLASE 43 FAMILY MEMBER"/>
    <property type="match status" value="1"/>
</dbReference>
<feature type="chain" id="PRO_5044549934" evidence="5">
    <location>
        <begin position="19"/>
        <end position="494"/>
    </location>
</feature>
<evidence type="ECO:0000313" key="10">
    <source>
        <dbReference type="Proteomes" id="UP000095606"/>
    </source>
</evidence>
<gene>
    <name evidence="7" type="ORF">ERS852461_01499</name>
    <name evidence="8" type="ORF">NXW97_12590</name>
    <name evidence="9" type="ORF">NXY30_15660</name>
</gene>
<reference evidence="8" key="2">
    <citation type="submission" date="2022-08" db="EMBL/GenBank/DDBJ databases">
        <title>Genome Sequencing of Bacteroides fragilis Group Isolates with Nanopore Technology.</title>
        <authorList>
            <person name="Tisza M.J."/>
            <person name="Smith D."/>
            <person name="Dekker J.P."/>
        </authorList>
    </citation>
    <scope>NUCLEOTIDE SEQUENCE</scope>
    <source>
        <strain evidence="8">BFG-351</strain>
        <strain evidence="9">BFG-527</strain>
    </source>
</reference>
<dbReference type="GeneID" id="69589935"/>
<dbReference type="AlphaFoldDB" id="A0A174J6R8"/>
<proteinExistence type="inferred from homology"/>
<sequence length="494" mass="57096">MKIILYICLIFSFTPAFSQNTQINPGVLWNDIDGNPINAHGGCVIFENGTYYWFGEDRTGFVSNGVSCYQSTDLYNWKRLGLSLKTSGEPQEDLNDISHGRLFERPKVIYNPKTKKWIMWSHWEINNGDYSAARVCVATSDKIEGPYRLYKTFRPNKNESRDQTLFVDTDGKAYHFCSTDMNTNMNISLLREDFLEPTSTETKILKELKYEAPAIFKTGDIYYGLFSGCTGWDPNPGRTAYTTNILGEWTTGANFAVDKLKQVTYNSQSCYVFQVEGKEKAYIYMGDRWNKNDPGSSHHIWLPISMRSGYPVVKWYDSWDLSVFDNMYRYKRAEKITAGNIYSLLEKVSDRIVSKPINGFSIADDNDEINLSIEFISTDTPNVYRLKDIKTGKFIESMFGTLRLNPEKKEDTQCWTFNLQEDGYYQIQNVKDKKYISVSGSNTFNGTNLYLAEKSKKLMQDFAVYFDSSKYKYKEADIFSATYRKNNIKLIENK</sequence>
<dbReference type="SUPFAM" id="SSF50370">
    <property type="entry name" value="Ricin B-like lectins"/>
    <property type="match status" value="1"/>
</dbReference>
<reference evidence="7 10" key="1">
    <citation type="submission" date="2015-09" db="EMBL/GenBank/DDBJ databases">
        <authorList>
            <consortium name="Pathogen Informatics"/>
        </authorList>
    </citation>
    <scope>NUCLEOTIDE SEQUENCE [LARGE SCALE GENOMIC DNA]</scope>
    <source>
        <strain evidence="7 10">2789STDY5834846</strain>
    </source>
</reference>
<protein>
    <submittedName>
        <fullName evidence="8">Family 43 glycosylhydrolase</fullName>
    </submittedName>
    <submittedName>
        <fullName evidence="7">Glycoside hydrolase family protein</fullName>
    </submittedName>
</protein>
<feature type="domain" description="Ricin B lectin" evidence="6">
    <location>
        <begin position="380"/>
        <end position="449"/>
    </location>
</feature>
<dbReference type="GO" id="GO:0004553">
    <property type="term" value="F:hydrolase activity, hydrolyzing O-glycosyl compounds"/>
    <property type="evidence" value="ECO:0007669"/>
    <property type="project" value="InterPro"/>
</dbReference>
<dbReference type="CDD" id="cd08985">
    <property type="entry name" value="GH43_CtGH43-like"/>
    <property type="match status" value="1"/>
</dbReference>
<evidence type="ECO:0000256" key="5">
    <source>
        <dbReference type="SAM" id="SignalP"/>
    </source>
</evidence>
<keyword evidence="5" id="KW-0732">Signal</keyword>
<dbReference type="EMBL" id="JANUTS010000001">
    <property type="protein sequence ID" value="MCS2792836.1"/>
    <property type="molecule type" value="Genomic_DNA"/>
</dbReference>
<dbReference type="Proteomes" id="UP001060104">
    <property type="component" value="Chromosome"/>
</dbReference>
<keyword evidence="11" id="KW-1185">Reference proteome</keyword>
<evidence type="ECO:0000313" key="8">
    <source>
        <dbReference type="EMBL" id="MCS2792836.1"/>
    </source>
</evidence>
<evidence type="ECO:0000256" key="3">
    <source>
        <dbReference type="ARBA" id="ARBA00023295"/>
    </source>
</evidence>
<evidence type="ECO:0000256" key="2">
    <source>
        <dbReference type="ARBA" id="ARBA00022801"/>
    </source>
</evidence>
<dbReference type="EMBL" id="CP103141">
    <property type="protein sequence ID" value="UVQ72508.1"/>
    <property type="molecule type" value="Genomic_DNA"/>
</dbReference>
<evidence type="ECO:0000313" key="11">
    <source>
        <dbReference type="Proteomes" id="UP001060104"/>
    </source>
</evidence>
<name>A0A174J6R8_9BACE</name>
<dbReference type="Proteomes" id="UP001204548">
    <property type="component" value="Unassembled WGS sequence"/>
</dbReference>
<accession>A0A174J6R8</accession>
<accession>A0A3E5GFY5</accession>
<dbReference type="InterPro" id="IPR023296">
    <property type="entry name" value="Glyco_hydro_beta-prop_sf"/>
</dbReference>
<dbReference type="Gene3D" id="2.80.10.50">
    <property type="match status" value="1"/>
</dbReference>
<dbReference type="EMBL" id="CZAE01000005">
    <property type="protein sequence ID" value="CUO94341.1"/>
    <property type="molecule type" value="Genomic_DNA"/>
</dbReference>
<evidence type="ECO:0000256" key="4">
    <source>
        <dbReference type="RuleBase" id="RU361187"/>
    </source>
</evidence>